<feature type="transmembrane region" description="Helical" evidence="1">
    <location>
        <begin position="131"/>
        <end position="157"/>
    </location>
</feature>
<protein>
    <recommendedName>
        <fullName evidence="4">Pali-domain-containing protein</fullName>
    </recommendedName>
</protein>
<reference evidence="2" key="1">
    <citation type="submission" date="2014-09" db="EMBL/GenBank/DDBJ databases">
        <title>Genome sequence of the luminous mushroom Mycena chlorophos for searching fungal bioluminescence genes.</title>
        <authorList>
            <person name="Tanaka Y."/>
            <person name="Kasuga D."/>
            <person name="Oba Y."/>
            <person name="Hase S."/>
            <person name="Sato K."/>
            <person name="Oba Y."/>
            <person name="Sakakibara Y."/>
        </authorList>
    </citation>
    <scope>NUCLEOTIDE SEQUENCE</scope>
</reference>
<feature type="transmembrane region" description="Helical" evidence="1">
    <location>
        <begin position="177"/>
        <end position="197"/>
    </location>
</feature>
<proteinExistence type="predicted"/>
<dbReference type="PANTHER" id="PTHR28013">
    <property type="entry name" value="PROTEIN DCV1-RELATED"/>
    <property type="match status" value="1"/>
</dbReference>
<dbReference type="Proteomes" id="UP000815677">
    <property type="component" value="Unassembled WGS sequence"/>
</dbReference>
<dbReference type="InterPro" id="IPR051380">
    <property type="entry name" value="pH-response_reg_palI/RIM9"/>
</dbReference>
<accession>A0ABQ0M0R0</accession>
<dbReference type="EMBL" id="DF849115">
    <property type="protein sequence ID" value="GAT55751.1"/>
    <property type="molecule type" value="Genomic_DNA"/>
</dbReference>
<sequence length="224" mass="23751">MSRKYFLIGASCLGIALFLSLISSISLPYLPALDYARVKFSVALSNGAGGVKGAQADFRWGIWGACAYDTDGKRTCEFLGHGYESGFLDPTGQLVLIAGSWTRGLAIHPVVTAVIAIAVGLTVAKWEHGTLAATLTSALAALMLLIAFAIDIALFAFVHHQVGKLKEVNGNVNAGTAFWFTLVELVLCIIGAVMVLIGRRSDSGGDAYPMFSNQSGGFLSRFKK</sequence>
<feature type="transmembrane region" description="Helical" evidence="1">
    <location>
        <begin position="105"/>
        <end position="124"/>
    </location>
</feature>
<dbReference type="Pfam" id="PF06687">
    <property type="entry name" value="SUR7"/>
    <property type="match status" value="1"/>
</dbReference>
<organism evidence="2 3">
    <name type="scientific">Mycena chlorophos</name>
    <name type="common">Agaric fungus</name>
    <name type="synonym">Agaricus chlorophos</name>
    <dbReference type="NCBI Taxonomy" id="658473"/>
    <lineage>
        <taxon>Eukaryota</taxon>
        <taxon>Fungi</taxon>
        <taxon>Dikarya</taxon>
        <taxon>Basidiomycota</taxon>
        <taxon>Agaricomycotina</taxon>
        <taxon>Agaricomycetes</taxon>
        <taxon>Agaricomycetidae</taxon>
        <taxon>Agaricales</taxon>
        <taxon>Marasmiineae</taxon>
        <taxon>Mycenaceae</taxon>
        <taxon>Mycena</taxon>
    </lineage>
</organism>
<evidence type="ECO:0000313" key="2">
    <source>
        <dbReference type="EMBL" id="GAT55751.1"/>
    </source>
</evidence>
<gene>
    <name evidence="2" type="ORF">MCHLO_12481</name>
</gene>
<evidence type="ECO:0000313" key="3">
    <source>
        <dbReference type="Proteomes" id="UP000815677"/>
    </source>
</evidence>
<evidence type="ECO:0008006" key="4">
    <source>
        <dbReference type="Google" id="ProtNLM"/>
    </source>
</evidence>
<dbReference type="InterPro" id="IPR009571">
    <property type="entry name" value="SUR7/Rim9-like_fungi"/>
</dbReference>
<keyword evidence="1" id="KW-1133">Transmembrane helix</keyword>
<keyword evidence="1" id="KW-0472">Membrane</keyword>
<dbReference type="PANTHER" id="PTHR28013:SF4">
    <property type="entry name" value="MARVEL DOMAIN-CONTAINING PROTEIN"/>
    <property type="match status" value="1"/>
</dbReference>
<evidence type="ECO:0000256" key="1">
    <source>
        <dbReference type="SAM" id="Phobius"/>
    </source>
</evidence>
<keyword evidence="1" id="KW-0812">Transmembrane</keyword>
<name>A0ABQ0M0R0_MYCCL</name>
<keyword evidence="3" id="KW-1185">Reference proteome</keyword>